<gene>
    <name evidence="2" type="ORF">ACA1_159160</name>
</gene>
<dbReference type="EMBL" id="KB007890">
    <property type="protein sequence ID" value="ELR22118.1"/>
    <property type="molecule type" value="Genomic_DNA"/>
</dbReference>
<proteinExistence type="predicted"/>
<dbReference type="KEGG" id="acan:ACA1_159160"/>
<feature type="region of interest" description="Disordered" evidence="1">
    <location>
        <begin position="186"/>
        <end position="228"/>
    </location>
</feature>
<dbReference type="GeneID" id="14923046"/>
<sequence length="228" mass="26821">MEWIPIAPLNYEFSYYALDIESGVVVRINDYNHLVASLVALSFVDGVRAYVDALERHKDNLEALQSFKPPEEVNHLGELCIEANDIFARFEPAIRNPESLFAYPSVFDGSEGEEDDYCNSSRDEDEDSDDEDSDDDEEIEYDDGELRLNMGRLKRHKLTELRLFVKKHNIEVFGRMKDDLVDAITSWKQRQEEEDDDEDEEEQEQEQEQEDEEEEEKDEDEEEELRQH</sequence>
<evidence type="ECO:0000313" key="3">
    <source>
        <dbReference type="Proteomes" id="UP000011083"/>
    </source>
</evidence>
<dbReference type="Proteomes" id="UP000011083">
    <property type="component" value="Unassembled WGS sequence"/>
</dbReference>
<keyword evidence="3" id="KW-1185">Reference proteome</keyword>
<feature type="compositionally biased region" description="Acidic residues" evidence="1">
    <location>
        <begin position="192"/>
        <end position="228"/>
    </location>
</feature>
<reference evidence="2 3" key="1">
    <citation type="journal article" date="2013" name="Genome Biol.">
        <title>Genome of Acanthamoeba castellanii highlights extensive lateral gene transfer and early evolution of tyrosine kinase signaling.</title>
        <authorList>
            <person name="Clarke M."/>
            <person name="Lohan A.J."/>
            <person name="Liu B."/>
            <person name="Lagkouvardos I."/>
            <person name="Roy S."/>
            <person name="Zafar N."/>
            <person name="Bertelli C."/>
            <person name="Schilde C."/>
            <person name="Kianianmomeni A."/>
            <person name="Burglin T.R."/>
            <person name="Frech C."/>
            <person name="Turcotte B."/>
            <person name="Kopec K.O."/>
            <person name="Synnott J.M."/>
            <person name="Choo C."/>
            <person name="Paponov I."/>
            <person name="Finkler A."/>
            <person name="Soon Heng Tan C."/>
            <person name="Hutchins A.P."/>
            <person name="Weinmeier T."/>
            <person name="Rattei T."/>
            <person name="Chu J.S."/>
            <person name="Gimenez G."/>
            <person name="Irimia M."/>
            <person name="Rigden D.J."/>
            <person name="Fitzpatrick D.A."/>
            <person name="Lorenzo-Morales J."/>
            <person name="Bateman A."/>
            <person name="Chiu C.H."/>
            <person name="Tang P."/>
            <person name="Hegemann P."/>
            <person name="Fromm H."/>
            <person name="Raoult D."/>
            <person name="Greub G."/>
            <person name="Miranda-Saavedra D."/>
            <person name="Chen N."/>
            <person name="Nash P."/>
            <person name="Ginger M.L."/>
            <person name="Horn M."/>
            <person name="Schaap P."/>
            <person name="Caler L."/>
            <person name="Loftus B."/>
        </authorList>
    </citation>
    <scope>NUCLEOTIDE SEQUENCE [LARGE SCALE GENOMIC DNA]</scope>
    <source>
        <strain evidence="2 3">Neff</strain>
    </source>
</reference>
<evidence type="ECO:0000256" key="1">
    <source>
        <dbReference type="SAM" id="MobiDB-lite"/>
    </source>
</evidence>
<name>L8HBN2_ACACF</name>
<dbReference type="AlphaFoldDB" id="L8HBN2"/>
<evidence type="ECO:0000313" key="2">
    <source>
        <dbReference type="EMBL" id="ELR22118.1"/>
    </source>
</evidence>
<dbReference type="VEuPathDB" id="AmoebaDB:ACA1_159160"/>
<accession>L8HBN2</accession>
<protein>
    <submittedName>
        <fullName evidence="2">Uncharacterized protein</fullName>
    </submittedName>
</protein>
<organism evidence="2 3">
    <name type="scientific">Acanthamoeba castellanii (strain ATCC 30010 / Neff)</name>
    <dbReference type="NCBI Taxonomy" id="1257118"/>
    <lineage>
        <taxon>Eukaryota</taxon>
        <taxon>Amoebozoa</taxon>
        <taxon>Discosea</taxon>
        <taxon>Longamoebia</taxon>
        <taxon>Centramoebida</taxon>
        <taxon>Acanthamoebidae</taxon>
        <taxon>Acanthamoeba</taxon>
    </lineage>
</organism>
<dbReference type="RefSeq" id="XP_004348576.1">
    <property type="nucleotide sequence ID" value="XM_004348526.1"/>
</dbReference>
<feature type="compositionally biased region" description="Acidic residues" evidence="1">
    <location>
        <begin position="110"/>
        <end position="143"/>
    </location>
</feature>
<feature type="region of interest" description="Disordered" evidence="1">
    <location>
        <begin position="105"/>
        <end position="143"/>
    </location>
</feature>